<evidence type="ECO:0000259" key="1">
    <source>
        <dbReference type="SMART" id="SM00481"/>
    </source>
</evidence>
<dbReference type="InterPro" id="IPR004013">
    <property type="entry name" value="PHP_dom"/>
</dbReference>
<dbReference type="EMBL" id="BQNJ01000001">
    <property type="protein sequence ID" value="GKH00528.1"/>
    <property type="molecule type" value="Genomic_DNA"/>
</dbReference>
<evidence type="ECO:0000313" key="2">
    <source>
        <dbReference type="EMBL" id="GKH00528.1"/>
    </source>
</evidence>
<dbReference type="SUPFAM" id="SSF89550">
    <property type="entry name" value="PHP domain-like"/>
    <property type="match status" value="1"/>
</dbReference>
<dbReference type="GO" id="GO:0004534">
    <property type="term" value="F:5'-3' RNA exonuclease activity"/>
    <property type="evidence" value="ECO:0007669"/>
    <property type="project" value="TreeGrafter"/>
</dbReference>
<dbReference type="AlphaFoldDB" id="A0AA37JG03"/>
<reference evidence="2" key="1">
    <citation type="submission" date="2022-01" db="EMBL/GenBank/DDBJ databases">
        <title>Novel bile acid biosynthetic pathways are enriched in the microbiome of centenarians.</title>
        <authorList>
            <person name="Sato Y."/>
            <person name="Atarashi K."/>
            <person name="Plichta R.D."/>
            <person name="Arai Y."/>
            <person name="Sasajima S."/>
            <person name="Kearney M.S."/>
            <person name="Suda W."/>
            <person name="Takeshita K."/>
            <person name="Sasaki T."/>
            <person name="Okamoto S."/>
            <person name="Skelly N.A."/>
            <person name="Okamura Y."/>
            <person name="Vlamakis H."/>
            <person name="Li Y."/>
            <person name="Tanoue T."/>
            <person name="Takei H."/>
            <person name="Nittono H."/>
            <person name="Narushima S."/>
            <person name="Irie J."/>
            <person name="Itoh H."/>
            <person name="Moriya K."/>
            <person name="Sugiura Y."/>
            <person name="Suematsu M."/>
            <person name="Moritoki N."/>
            <person name="Shibata S."/>
            <person name="Littman R.D."/>
            <person name="Fischbach A.M."/>
            <person name="Uwamino Y."/>
            <person name="Inoue T."/>
            <person name="Honda A."/>
            <person name="Hattori M."/>
            <person name="Murai T."/>
            <person name="Xavier J.R."/>
            <person name="Hirose N."/>
            <person name="Honda K."/>
        </authorList>
    </citation>
    <scope>NUCLEOTIDE SEQUENCE</scope>
    <source>
        <strain evidence="2">CE91-St55</strain>
    </source>
</reference>
<protein>
    <submittedName>
        <fullName evidence="2">Phosphatase</fullName>
    </submittedName>
</protein>
<dbReference type="Pfam" id="PF02811">
    <property type="entry name" value="PHP"/>
    <property type="match status" value="1"/>
</dbReference>
<dbReference type="GO" id="GO:0035312">
    <property type="term" value="F:5'-3' DNA exonuclease activity"/>
    <property type="evidence" value="ECO:0007669"/>
    <property type="project" value="TreeGrafter"/>
</dbReference>
<dbReference type="SMART" id="SM00481">
    <property type="entry name" value="POLIIIAc"/>
    <property type="match status" value="1"/>
</dbReference>
<dbReference type="Gene3D" id="3.20.20.140">
    <property type="entry name" value="Metal-dependent hydrolases"/>
    <property type="match status" value="1"/>
</dbReference>
<dbReference type="RefSeq" id="WP_118041902.1">
    <property type="nucleotide sequence ID" value="NZ_BQNJ01000001.1"/>
</dbReference>
<gene>
    <name evidence="2" type="ORF">CE91St55_25090</name>
</gene>
<dbReference type="InterPro" id="IPR052018">
    <property type="entry name" value="PHP_domain"/>
</dbReference>
<evidence type="ECO:0000313" key="3">
    <source>
        <dbReference type="Proteomes" id="UP001055091"/>
    </source>
</evidence>
<dbReference type="Proteomes" id="UP001055091">
    <property type="component" value="Unassembled WGS sequence"/>
</dbReference>
<dbReference type="InterPro" id="IPR003141">
    <property type="entry name" value="Pol/His_phosphatase_N"/>
</dbReference>
<accession>A0AA37JG03</accession>
<dbReference type="CDD" id="cd07438">
    <property type="entry name" value="PHP_HisPPase_AMP"/>
    <property type="match status" value="1"/>
</dbReference>
<name>A0AA37JG03_9FIRM</name>
<dbReference type="PANTHER" id="PTHR42924:SF3">
    <property type="entry name" value="POLYMERASE_HISTIDINOL PHOSPHATASE N-TERMINAL DOMAIN-CONTAINING PROTEIN"/>
    <property type="match status" value="1"/>
</dbReference>
<sequence length="301" mass="32867">MSKIDLHIHSAASDDGEYTPQELVAMCTAQGMELIAVTDHNSVRSVTAAQSTASSCGLLVLSGVELDCTHKGRNFHLLGYGFDHTRKEFAQIEQEILDQEKTAAREKIRLFQSATGIPVDEGEVMAAAADGVVPGELIAEILLSKEEAGQYELLRPYLSGGAKSDMPNVRFYWDFFSEGKPAYVPVRYISLADAVSLIHDAGGIAVLAHPGQNLDLSETELLNSILFREVDGIEAFSSYHNEETSAHYVNVAVKNRLLITCGSDFHGKHKPSIKLGGHGASWEDSRIMEVLENHLKSLLTQ</sequence>
<proteinExistence type="predicted"/>
<dbReference type="InterPro" id="IPR016195">
    <property type="entry name" value="Pol/histidinol_Pase-like"/>
</dbReference>
<comment type="caution">
    <text evidence="2">The sequence shown here is derived from an EMBL/GenBank/DDBJ whole genome shotgun (WGS) entry which is preliminary data.</text>
</comment>
<organism evidence="2 3">
    <name type="scientific">Hungatella hathewayi</name>
    <dbReference type="NCBI Taxonomy" id="154046"/>
    <lineage>
        <taxon>Bacteria</taxon>
        <taxon>Bacillati</taxon>
        <taxon>Bacillota</taxon>
        <taxon>Clostridia</taxon>
        <taxon>Lachnospirales</taxon>
        <taxon>Lachnospiraceae</taxon>
        <taxon>Hungatella</taxon>
    </lineage>
</organism>
<feature type="domain" description="Polymerase/histidinol phosphatase N-terminal" evidence="1">
    <location>
        <begin position="4"/>
        <end position="70"/>
    </location>
</feature>
<dbReference type="PANTHER" id="PTHR42924">
    <property type="entry name" value="EXONUCLEASE"/>
    <property type="match status" value="1"/>
</dbReference>
<dbReference type="Gene3D" id="1.10.150.650">
    <property type="match status" value="1"/>
</dbReference>